<evidence type="ECO:0000256" key="2">
    <source>
        <dbReference type="ARBA" id="ARBA00022691"/>
    </source>
</evidence>
<dbReference type="GO" id="GO:0032259">
    <property type="term" value="P:methylation"/>
    <property type="evidence" value="ECO:0007669"/>
    <property type="project" value="UniProtKB-KW"/>
</dbReference>
<dbReference type="EMBL" id="CP007770">
    <property type="protein sequence ID" value="AJC87855.1"/>
    <property type="molecule type" value="Genomic_DNA"/>
</dbReference>
<dbReference type="InterPro" id="IPR007848">
    <property type="entry name" value="Small_mtfrase_dom"/>
</dbReference>
<dbReference type="AlphaFoldDB" id="A0A0A8H2F7"/>
<organism evidence="4 5">
    <name type="scientific">Campylobacter insulaenigrae NCTC 12927</name>
    <dbReference type="NCBI Taxonomy" id="1031564"/>
    <lineage>
        <taxon>Bacteria</taxon>
        <taxon>Pseudomonadati</taxon>
        <taxon>Campylobacterota</taxon>
        <taxon>Epsilonproteobacteria</taxon>
        <taxon>Campylobacterales</taxon>
        <taxon>Campylobacteraceae</taxon>
        <taxon>Campylobacter</taxon>
    </lineage>
</organism>
<proteinExistence type="predicted"/>
<dbReference type="CDD" id="cd02440">
    <property type="entry name" value="AdoMet_MTases"/>
    <property type="match status" value="1"/>
</dbReference>
<reference evidence="4 5" key="1">
    <citation type="journal article" date="2014" name="Genome Biol. Evol.">
        <title>Comparative Genomics of the Campylobacter lari Group.</title>
        <authorList>
            <person name="Miller W.G."/>
            <person name="Yee E."/>
            <person name="Chapman M.H."/>
            <person name="Smith T.P."/>
            <person name="Bono J.L."/>
            <person name="Huynh S."/>
            <person name="Parker C.T."/>
            <person name="Vandamme P."/>
            <person name="Luong K."/>
            <person name="Korlach J."/>
        </authorList>
    </citation>
    <scope>NUCLEOTIDE SEQUENCE [LARGE SCALE GENOMIC DNA]</scope>
    <source>
        <strain evidence="4 5">NCTC 12927</strain>
    </source>
</reference>
<keyword evidence="1 4" id="KW-0489">Methyltransferase</keyword>
<evidence type="ECO:0000259" key="3">
    <source>
        <dbReference type="Pfam" id="PF05175"/>
    </source>
</evidence>
<dbReference type="GO" id="GO:0008757">
    <property type="term" value="F:S-adenosylmethionine-dependent methyltransferase activity"/>
    <property type="evidence" value="ECO:0007669"/>
    <property type="project" value="UniProtKB-ARBA"/>
</dbReference>
<dbReference type="STRING" id="1031564.CINS_0891"/>
<evidence type="ECO:0000313" key="4">
    <source>
        <dbReference type="EMBL" id="AJC87855.1"/>
    </source>
</evidence>
<sequence length="231" mass="27305">MLRLFQYKKGYRYNNDSLLLFNFFSQQNLQGNILDIGCGCGILGLLTKQYFPKTQVYMLDVQEKNIQLTYRNSKENQLEIQTICKDFLDFKSDIKFDYLISNPPFYKLNTTKSENLHLNISRYQEFMPLEKMINKINSLIKTNGKFYMCYDCSFTDEICSYLYKYKIKPTKIQFIHTNDKKPARLVLIEAKKNSKSPLQVLTPIFMYKNDMLSENIKAIYDKLGTISYDIS</sequence>
<keyword evidence="2" id="KW-0949">S-adenosyl-L-methionine</keyword>
<dbReference type="GO" id="GO:0003676">
    <property type="term" value="F:nucleic acid binding"/>
    <property type="evidence" value="ECO:0007669"/>
    <property type="project" value="InterPro"/>
</dbReference>
<gene>
    <name evidence="4" type="ORF">CINS_0891</name>
</gene>
<dbReference type="PROSITE" id="PS00092">
    <property type="entry name" value="N6_MTASE"/>
    <property type="match status" value="1"/>
</dbReference>
<dbReference type="GeneID" id="74431685"/>
<dbReference type="Proteomes" id="UP000031163">
    <property type="component" value="Chromosome"/>
</dbReference>
<evidence type="ECO:0000313" key="5">
    <source>
        <dbReference type="Proteomes" id="UP000031163"/>
    </source>
</evidence>
<dbReference type="InterPro" id="IPR002052">
    <property type="entry name" value="DNA_methylase_N6_adenine_CS"/>
</dbReference>
<dbReference type="KEGG" id="cis:CINS_0891"/>
<accession>A0A0A8H2F7</accession>
<name>A0A0A8H2F7_9BACT</name>
<evidence type="ECO:0000256" key="1">
    <source>
        <dbReference type="ARBA" id="ARBA00022603"/>
    </source>
</evidence>
<dbReference type="SUPFAM" id="SSF53335">
    <property type="entry name" value="S-adenosyl-L-methionine-dependent methyltransferases"/>
    <property type="match status" value="1"/>
</dbReference>
<protein>
    <submittedName>
        <fullName evidence="4">tRNA m6A37 methyltransferase TrmN6</fullName>
    </submittedName>
</protein>
<keyword evidence="4" id="KW-0808">Transferase</keyword>
<dbReference type="InterPro" id="IPR050210">
    <property type="entry name" value="tRNA_Adenine-N(6)_MTase"/>
</dbReference>
<dbReference type="InterPro" id="IPR029063">
    <property type="entry name" value="SAM-dependent_MTases_sf"/>
</dbReference>
<feature type="domain" description="Methyltransferase small" evidence="3">
    <location>
        <begin position="17"/>
        <end position="113"/>
    </location>
</feature>
<dbReference type="Gene3D" id="3.40.50.150">
    <property type="entry name" value="Vaccinia Virus protein VP39"/>
    <property type="match status" value="1"/>
</dbReference>
<dbReference type="GO" id="GO:0008170">
    <property type="term" value="F:N-methyltransferase activity"/>
    <property type="evidence" value="ECO:0007669"/>
    <property type="project" value="UniProtKB-ARBA"/>
</dbReference>
<dbReference type="Pfam" id="PF05175">
    <property type="entry name" value="MTS"/>
    <property type="match status" value="1"/>
</dbReference>
<dbReference type="PANTHER" id="PTHR47739">
    <property type="entry name" value="TRNA1(VAL) (ADENINE(37)-N6)-METHYLTRANSFERASE"/>
    <property type="match status" value="1"/>
</dbReference>
<dbReference type="PANTHER" id="PTHR47739:SF1">
    <property type="entry name" value="TRNA1(VAL) (ADENINE(37)-N6)-METHYLTRANSFERASE"/>
    <property type="match status" value="1"/>
</dbReference>
<dbReference type="HOGENOM" id="CLU_061983_3_3_7"/>
<dbReference type="RefSeq" id="WP_039650200.1">
    <property type="nucleotide sequence ID" value="NZ_CP007770.1"/>
</dbReference>